<proteinExistence type="predicted"/>
<gene>
    <name evidence="1" type="ORF">AXF15_05840</name>
</gene>
<keyword evidence="2" id="KW-1185">Reference proteome</keyword>
<name>A0A0X8JPP3_9BACT</name>
<evidence type="ECO:0000313" key="2">
    <source>
        <dbReference type="Proteomes" id="UP000063964"/>
    </source>
</evidence>
<reference evidence="2" key="1">
    <citation type="submission" date="2016-02" db="EMBL/GenBank/DDBJ databases">
        <authorList>
            <person name="Holder M.E."/>
            <person name="Ajami N.J."/>
            <person name="Petrosino J.F."/>
        </authorList>
    </citation>
    <scope>NUCLEOTIDE SEQUENCE [LARGE SCALE GENOMIC DNA]</scope>
    <source>
        <strain evidence="2">DSM 12838</strain>
    </source>
</reference>
<dbReference type="AlphaFoldDB" id="A0A0X8JPP3"/>
<dbReference type="EMBL" id="CP014230">
    <property type="protein sequence ID" value="AMD92669.1"/>
    <property type="molecule type" value="Genomic_DNA"/>
</dbReference>
<dbReference type="Proteomes" id="UP000063964">
    <property type="component" value="Chromosome"/>
</dbReference>
<dbReference type="KEGG" id="doa:AXF15_05840"/>
<organism evidence="1 2">
    <name type="scientific">Desulfomicrobium orale DSM 12838</name>
    <dbReference type="NCBI Taxonomy" id="888061"/>
    <lineage>
        <taxon>Bacteria</taxon>
        <taxon>Pseudomonadati</taxon>
        <taxon>Thermodesulfobacteriota</taxon>
        <taxon>Desulfovibrionia</taxon>
        <taxon>Desulfovibrionales</taxon>
        <taxon>Desulfomicrobiaceae</taxon>
        <taxon>Desulfomicrobium</taxon>
    </lineage>
</organism>
<protein>
    <submittedName>
        <fullName evidence="1">Uncharacterized protein</fullName>
    </submittedName>
</protein>
<sequence length="103" mass="10950">MAILRQSLILPNMTKDLVPLFIQIVIVRAGSLSAPSGRDAGRNASGAQGITESVGVITTVRQQLSGLRQSIHKQGGSFVVAYLAFCELHGQRPAVTVANSMEF</sequence>
<evidence type="ECO:0000313" key="1">
    <source>
        <dbReference type="EMBL" id="AMD92669.1"/>
    </source>
</evidence>
<accession>A0A0X8JPP3</accession>